<dbReference type="AlphaFoldDB" id="A0AAQ0EM76"/>
<proteinExistence type="predicted"/>
<organism evidence="1 2">
    <name type="scientific">Chlamydia suis</name>
    <dbReference type="NCBI Taxonomy" id="83559"/>
    <lineage>
        <taxon>Bacteria</taxon>
        <taxon>Pseudomonadati</taxon>
        <taxon>Chlamydiota</taxon>
        <taxon>Chlamydiia</taxon>
        <taxon>Chlamydiales</taxon>
        <taxon>Chlamydiaceae</taxon>
        <taxon>Chlamydia/Chlamydophila group</taxon>
        <taxon>Chlamydia</taxon>
    </lineage>
</organism>
<dbReference type="EMBL" id="CP063185">
    <property type="protein sequence ID" value="QYC74600.1"/>
    <property type="molecule type" value="Genomic_DNA"/>
</dbReference>
<accession>A0AAQ0EM76</accession>
<gene>
    <name evidence="1" type="ORF">INQ84_01140</name>
</gene>
<protein>
    <recommendedName>
        <fullName evidence="3">Effector from type III secretion system family protein</fullName>
    </recommendedName>
</protein>
<dbReference type="Proteomes" id="UP000825134">
    <property type="component" value="Chromosome"/>
</dbReference>
<evidence type="ECO:0000313" key="2">
    <source>
        <dbReference type="Proteomes" id="UP000825134"/>
    </source>
</evidence>
<evidence type="ECO:0008006" key="3">
    <source>
        <dbReference type="Google" id="ProtNLM"/>
    </source>
</evidence>
<evidence type="ECO:0000313" key="1">
    <source>
        <dbReference type="EMBL" id="QYC74600.1"/>
    </source>
</evidence>
<dbReference type="RefSeq" id="WP_219664488.1">
    <property type="nucleotide sequence ID" value="NZ_CP063064.1"/>
</dbReference>
<name>A0AAQ0EM76_9CHLA</name>
<reference evidence="1" key="1">
    <citation type="journal article" date="2021" name="Front. Microbiol.">
        <title>Generation of Tetracycline and Rifamycin Resistant Chlamydia Suis Recombinants.</title>
        <authorList>
            <person name="Marti H."/>
            <person name="Bommana S."/>
            <person name="Read T.D."/>
            <person name="Pesch T."/>
            <person name="Prahauser B."/>
            <person name="Dean D."/>
            <person name="Borel N."/>
        </authorList>
    </citation>
    <scope>NUCLEOTIDE SEQUENCE</scope>
    <source>
        <strain evidence="1">208.1</strain>
    </source>
</reference>
<dbReference type="Pfam" id="PF04518">
    <property type="entry name" value="Effector_1"/>
    <property type="match status" value="1"/>
</dbReference>
<dbReference type="InterPro" id="IPR007606">
    <property type="entry name" value="T3SS_effector"/>
</dbReference>
<sequence length="831" mass="92386">MNRINHTQGPSTDYNRTLEAIAKHCAQQDSAIVSQVTQYEQLKMDQEALKALLVSFDQKANQQYRDLIQRLEQFELERQTVPFPESSFIQEQPKASMQSENQVIAQAVVHGDSGVPIFTGIRQSWAVRLVLGIRELLDQILIKEALFTEEERGDLLAIRLDAASLQDKQEQLSAEDMRSLLSLSKDVMKVLQRASLTSTQKLEWFQFLTQLFGTEEDLAQSFARVRLDNFHIILTTIKELLTEETFGIFQDIDTEISSIKRSSEDFLSQEHLEAIARVGGHLSSKIVESDLKASYKVDLCQRIASMYQEQVDAVQAYQDLEQEALLVNSWQHNHFIQVISLVASLLQVLSPTSEEERILLNPAMMVTLLPTVRSIGFRFSSLTADQQQMINTAVSSLHHKQVDEYLGVLWAHLILVNCQNPETGLLEGVEESFAEALSGLSQTFVLTAKMQEILQTCAQHGQVTLTNGETYSLFLYNDRGEAICDEMVLGDSFHKVLETMLIVALSQAEVFKQEREGFLLKANSEKSAIHKRLVQGELKSQFLTNLQADLNAGKTVAQTKGVEASPLPSAVASVLIDHYMPKEVSFLEAVSAKLYYGNKGSSIGNTILEAISAYVNSATYFGFANYIGQPPAVGKTGENIFAGSVDGAKEKLEEEKKQVDEFLKITADAKTVVTNQKNLVTADARLSAEQKTKLTEELAQYTSILDAISTALSSLKTHLAPLSVEAVSGVAGVFEVKNGIPGTNNTNWRLVLQTLEDTVVSGEVGSTVNIGMFQMQALVHSNQQAYADMGQNFQLELQMHLTSMQQEWMVVATSLQLLNQIYLGLARNLVR</sequence>